<organism evidence="2 3">
    <name type="scientific">Salmonella arizonae (strain ATCC BAA-731 / CDC346-86 / RSK2980)</name>
    <dbReference type="NCBI Taxonomy" id="41514"/>
    <lineage>
        <taxon>Bacteria</taxon>
        <taxon>Pseudomonadati</taxon>
        <taxon>Pseudomonadota</taxon>
        <taxon>Gammaproteobacteria</taxon>
        <taxon>Enterobacterales</taxon>
        <taxon>Enterobacteriaceae</taxon>
        <taxon>Salmonella</taxon>
    </lineage>
</organism>
<name>A9MS42_SALAR</name>
<evidence type="ECO:0000256" key="1">
    <source>
        <dbReference type="SAM" id="MobiDB-lite"/>
    </source>
</evidence>
<proteinExistence type="predicted"/>
<dbReference type="Proteomes" id="UP000002084">
    <property type="component" value="Chromosome"/>
</dbReference>
<dbReference type="STRING" id="41514.SARI_03105"/>
<protein>
    <submittedName>
        <fullName evidence="2">Uncharacterized protein</fullName>
    </submittedName>
</protein>
<accession>A9MS42</accession>
<sequence length="204" mass="21741">MFCLCAAARGGLLLQVLITGAQGLDLSLQFIELFVDGVKSFGLSAGGIVKLPGKGFGAPGNVFYGNLQLAIIAVWLRLVMPLRYLALCLLLRQRLGIQAVETPEHRRCQQQESCTGSQVSQTFKHDGLPFPVCSGENRLRGSVRRSASASPARPAFSAPLPAASGRAGIAKAAAVCQPETALDGHRRTGCSRSASAARQRRRQR</sequence>
<dbReference type="AlphaFoldDB" id="A9MS42"/>
<keyword evidence="3" id="KW-1185">Reference proteome</keyword>
<reference evidence="2 3" key="1">
    <citation type="submission" date="2007-11" db="EMBL/GenBank/DDBJ databases">
        <authorList>
            <consortium name="The Salmonella enterica serovar Arizonae Genome Sequencing Project"/>
            <person name="McClelland M."/>
            <person name="Sanderson E.K."/>
            <person name="Porwollik S."/>
            <person name="Spieth J."/>
            <person name="Clifton W.S."/>
            <person name="Fulton R."/>
            <person name="Chunyan W."/>
            <person name="Wollam A."/>
            <person name="Shah N."/>
            <person name="Pepin K."/>
            <person name="Bhonagiri V."/>
            <person name="Nash W."/>
            <person name="Johnson M."/>
            <person name="Thiruvilangam P."/>
            <person name="Wilson R."/>
        </authorList>
    </citation>
    <scope>NUCLEOTIDE SEQUENCE [LARGE SCALE GENOMIC DNA]</scope>
    <source>
        <strain evidence="3">ATCC BAA-731 / CDC346-86 / RSK2980</strain>
    </source>
</reference>
<evidence type="ECO:0000313" key="3">
    <source>
        <dbReference type="Proteomes" id="UP000002084"/>
    </source>
</evidence>
<gene>
    <name evidence="2" type="ordered locus">SARI_03105</name>
</gene>
<dbReference type="EMBL" id="CP000880">
    <property type="protein sequence ID" value="ABX22945.1"/>
    <property type="molecule type" value="Genomic_DNA"/>
</dbReference>
<dbReference type="HOGENOM" id="CLU_1342449_0_0_6"/>
<feature type="region of interest" description="Disordered" evidence="1">
    <location>
        <begin position="181"/>
        <end position="204"/>
    </location>
</feature>
<dbReference type="KEGG" id="ses:SARI_03105"/>
<evidence type="ECO:0000313" key="2">
    <source>
        <dbReference type="EMBL" id="ABX22945.1"/>
    </source>
</evidence>